<dbReference type="InterPro" id="IPR052982">
    <property type="entry name" value="SRP1/TIP1-like"/>
</dbReference>
<accession>A0A1X2GPD8</accession>
<dbReference type="PANTHER" id="PTHR40633:SF1">
    <property type="entry name" value="GPI ANCHORED SERINE-THREONINE RICH PROTEIN (AFU_ORTHOLOGUE AFUA_1G03630)"/>
    <property type="match status" value="1"/>
</dbReference>
<evidence type="ECO:0000256" key="1">
    <source>
        <dbReference type="ARBA" id="ARBA00022729"/>
    </source>
</evidence>
<keyword evidence="1 2" id="KW-0732">Signal</keyword>
<reference evidence="4 5" key="1">
    <citation type="submission" date="2016-07" db="EMBL/GenBank/DDBJ databases">
        <title>Pervasive Adenine N6-methylation of Active Genes in Fungi.</title>
        <authorList>
            <consortium name="DOE Joint Genome Institute"/>
            <person name="Mondo S.J."/>
            <person name="Dannebaum R.O."/>
            <person name="Kuo R.C."/>
            <person name="Labutti K."/>
            <person name="Haridas S."/>
            <person name="Kuo A."/>
            <person name="Salamov A."/>
            <person name="Ahrendt S.R."/>
            <person name="Lipzen A."/>
            <person name="Sullivan W."/>
            <person name="Andreopoulos W.B."/>
            <person name="Clum A."/>
            <person name="Lindquist E."/>
            <person name="Daum C."/>
            <person name="Ramamoorthy G.K."/>
            <person name="Gryganskyi A."/>
            <person name="Culley D."/>
            <person name="Magnuson J.K."/>
            <person name="James T.Y."/>
            <person name="O'Malley M.A."/>
            <person name="Stajich J.E."/>
            <person name="Spatafora J.W."/>
            <person name="Visel A."/>
            <person name="Grigoriev I.V."/>
        </authorList>
    </citation>
    <scope>NUCLEOTIDE SEQUENCE [LARGE SCALE GENOMIC DNA]</scope>
    <source>
        <strain evidence="4 5">NRRL 3301</strain>
    </source>
</reference>
<dbReference type="AlphaFoldDB" id="A0A1X2GPD8"/>
<feature type="signal peptide" evidence="2">
    <location>
        <begin position="1"/>
        <end position="20"/>
    </location>
</feature>
<dbReference type="OrthoDB" id="2432613at2759"/>
<evidence type="ECO:0000259" key="3">
    <source>
        <dbReference type="Pfam" id="PF10342"/>
    </source>
</evidence>
<protein>
    <recommendedName>
        <fullName evidence="3">Yeast cell wall synthesis Kre9/Knh1-like N-terminal domain-containing protein</fullName>
    </recommendedName>
</protein>
<dbReference type="InterPro" id="IPR018466">
    <property type="entry name" value="Kre9/Knh1-like_N"/>
</dbReference>
<name>A0A1X2GPD8_9FUNG</name>
<gene>
    <name evidence="4" type="ORF">DM01DRAFT_328624</name>
</gene>
<feature type="chain" id="PRO_5013367000" description="Yeast cell wall synthesis Kre9/Knh1-like N-terminal domain-containing protein" evidence="2">
    <location>
        <begin position="21"/>
        <end position="247"/>
    </location>
</feature>
<comment type="caution">
    <text evidence="4">The sequence shown here is derived from an EMBL/GenBank/DDBJ whole genome shotgun (WGS) entry which is preliminary data.</text>
</comment>
<dbReference type="PANTHER" id="PTHR40633">
    <property type="entry name" value="MATRIX PROTEIN, PUTATIVE (AFU_ORTHOLOGUE AFUA_8G05410)-RELATED"/>
    <property type="match status" value="1"/>
</dbReference>
<organism evidence="4 5">
    <name type="scientific">Hesseltinella vesiculosa</name>
    <dbReference type="NCBI Taxonomy" id="101127"/>
    <lineage>
        <taxon>Eukaryota</taxon>
        <taxon>Fungi</taxon>
        <taxon>Fungi incertae sedis</taxon>
        <taxon>Mucoromycota</taxon>
        <taxon>Mucoromycotina</taxon>
        <taxon>Mucoromycetes</taxon>
        <taxon>Mucorales</taxon>
        <taxon>Cunninghamellaceae</taxon>
        <taxon>Hesseltinella</taxon>
    </lineage>
</organism>
<keyword evidence="5" id="KW-1185">Reference proteome</keyword>
<evidence type="ECO:0000256" key="2">
    <source>
        <dbReference type="SAM" id="SignalP"/>
    </source>
</evidence>
<dbReference type="Proteomes" id="UP000242146">
    <property type="component" value="Unassembled WGS sequence"/>
</dbReference>
<dbReference type="Pfam" id="PF10342">
    <property type="entry name" value="Kre9_KNH"/>
    <property type="match status" value="1"/>
</dbReference>
<proteinExistence type="predicted"/>
<dbReference type="EMBL" id="MCGT01000007">
    <property type="protein sequence ID" value="ORX58268.1"/>
    <property type="molecule type" value="Genomic_DNA"/>
</dbReference>
<feature type="domain" description="Yeast cell wall synthesis Kre9/Knh1-like N-terminal" evidence="3">
    <location>
        <begin position="27"/>
        <end position="118"/>
    </location>
</feature>
<evidence type="ECO:0000313" key="4">
    <source>
        <dbReference type="EMBL" id="ORX58268.1"/>
    </source>
</evidence>
<sequence length="247" mass="25800">MIRLSLSLLFCASMITLSAANMAPSTPEPGTVWVEDKEYDIDDKGLPSISESWQDFRIELMTGEDENQVKLGTIASNVNPLDKKITIRAPKVSPHAPIYFLMFSNDHGEFAWTTRFAIVDAGLKQLAPEKSSQPNGQKIPWGIGKLAAPLNEEGVFKAAAVNAANTTVSSSAMVQPSSASSSQSASISSVASSVSSASYVASSPSSASAQPSASGKKKAAARSDATSTSVSMAIFACAFMASLVVLA</sequence>
<evidence type="ECO:0000313" key="5">
    <source>
        <dbReference type="Proteomes" id="UP000242146"/>
    </source>
</evidence>